<organism evidence="1 2">
    <name type="scientific">Ferruginibacter yonginensis</name>
    <dbReference type="NCBI Taxonomy" id="1310416"/>
    <lineage>
        <taxon>Bacteria</taxon>
        <taxon>Pseudomonadati</taxon>
        <taxon>Bacteroidota</taxon>
        <taxon>Chitinophagia</taxon>
        <taxon>Chitinophagales</taxon>
        <taxon>Chitinophagaceae</taxon>
        <taxon>Ferruginibacter</taxon>
    </lineage>
</organism>
<protein>
    <recommendedName>
        <fullName evidence="3">Major capsid protein</fullName>
    </recommendedName>
</protein>
<keyword evidence="2" id="KW-1185">Reference proteome</keyword>
<reference evidence="2" key="1">
    <citation type="journal article" date="2019" name="Int. J. Syst. Evol. Microbiol.">
        <title>The Global Catalogue of Microorganisms (GCM) 10K type strain sequencing project: providing services to taxonomists for standard genome sequencing and annotation.</title>
        <authorList>
            <consortium name="The Broad Institute Genomics Platform"/>
            <consortium name="The Broad Institute Genome Sequencing Center for Infectious Disease"/>
            <person name="Wu L."/>
            <person name="Ma J."/>
        </authorList>
    </citation>
    <scope>NUCLEOTIDE SEQUENCE [LARGE SCALE GENOMIC DNA]</scope>
    <source>
        <strain evidence="2">CECT 8289</strain>
    </source>
</reference>
<evidence type="ECO:0000313" key="1">
    <source>
        <dbReference type="EMBL" id="MFC4262466.1"/>
    </source>
</evidence>
<dbReference type="Proteomes" id="UP001595907">
    <property type="component" value="Unassembled WGS sequence"/>
</dbReference>
<sequence>MPANYPEIWLGTVKRLFNSLIAAAWLDGIPEIAADVTTINGGSATEKNIIYVPSTTFAAEVLVNNTTYPIDVQEFEDDTISLTLDKFQTKVTTLSDDQTKGSSYDKIVEVTKGHVEPLAQTKYVKALHAIAPQTNTARTPVILTTGDDDGTGRRRLTYDDLVRFKKAIDDTDCNPLGRRLVLCNDHWNDLLLDRKNFGDQFINYKTGSVLEVLGFTFYQWIQTPKYTSAGAKVAFGAVAPAGSRAASVFFQKDNIGKKTGNTTQYFLKAENNPRTQSNELNYRHYFVAMPFLNEYIGAIRSASVA</sequence>
<evidence type="ECO:0008006" key="3">
    <source>
        <dbReference type="Google" id="ProtNLM"/>
    </source>
</evidence>
<evidence type="ECO:0000313" key="2">
    <source>
        <dbReference type="Proteomes" id="UP001595907"/>
    </source>
</evidence>
<gene>
    <name evidence="1" type="ORF">ACFOWM_06240</name>
</gene>
<name>A0ABV8QRM0_9BACT</name>
<dbReference type="RefSeq" id="WP_379707900.1">
    <property type="nucleotide sequence ID" value="NZ_JBHSCZ010000001.1"/>
</dbReference>
<comment type="caution">
    <text evidence="1">The sequence shown here is derived from an EMBL/GenBank/DDBJ whole genome shotgun (WGS) entry which is preliminary data.</text>
</comment>
<accession>A0ABV8QRM0</accession>
<dbReference type="EMBL" id="JBHSCZ010000001">
    <property type="protein sequence ID" value="MFC4262466.1"/>
    <property type="molecule type" value="Genomic_DNA"/>
</dbReference>
<proteinExistence type="predicted"/>
<dbReference type="Pfam" id="PF25209">
    <property type="entry name" value="Phage_capsid_4"/>
    <property type="match status" value="1"/>
</dbReference>